<dbReference type="InterPro" id="IPR036259">
    <property type="entry name" value="MFS_trans_sf"/>
</dbReference>
<sequence>MAPSMWAKVTRQGKRPILLGLRSSTTLIVFAIAMAIFTDLFPYAVVVPVMPFALPERTGVPREQVQYWISISLAAFGAAVLVFSPFWGYLADRIQNRQTPMIAGLFLLAASTLLLTFMNNVTMMVAGRVLQGMTASLTWSVGLALVVDTVDPMCLGQAMGWIGASMSWAALSAPLLGGVVFGKAGWYQLWAMCYALIAGDIVLRLVIIEKKHAKKWETADVEQAGAGDDVAGRAVSDGARADDQEKKQSSTQAQDEPQGSSGGATGKLGVKSILPLFKNPRLLAALWGCIVESSVHTAFDAIVPLEVESLFGWDSIGAGLVFLPYIIPTVLGPIVGWMGDRYGPKWLTTFGFFFMTPFLVCMRFVSEDSMAHKVMLCGLLFGVGVGVSFTVGPLMAEITWSVRSGKEQSDHQPEPIALAYALYNMAFSGGALMGPLLGGFIRDSAGFATVGSALAMMTSVTGVTQLLWMGGPLKLRRTGRDAVEEGPTS</sequence>
<keyword evidence="4 7" id="KW-1133">Transmembrane helix</keyword>
<dbReference type="OrthoDB" id="5086884at2759"/>
<protein>
    <submittedName>
        <fullName evidence="9">MFS-type transporter C18.02</fullName>
    </submittedName>
</protein>
<proteinExistence type="predicted"/>
<evidence type="ECO:0000256" key="7">
    <source>
        <dbReference type="SAM" id="Phobius"/>
    </source>
</evidence>
<keyword evidence="10" id="KW-1185">Reference proteome</keyword>
<feature type="transmembrane region" description="Helical" evidence="7">
    <location>
        <begin position="371"/>
        <end position="396"/>
    </location>
</feature>
<feature type="transmembrane region" description="Helical" evidence="7">
    <location>
        <begin position="65"/>
        <end position="90"/>
    </location>
</feature>
<evidence type="ECO:0000256" key="5">
    <source>
        <dbReference type="ARBA" id="ARBA00023136"/>
    </source>
</evidence>
<feature type="compositionally biased region" description="Polar residues" evidence="6">
    <location>
        <begin position="249"/>
        <end position="259"/>
    </location>
</feature>
<dbReference type="InterPro" id="IPR011701">
    <property type="entry name" value="MFS"/>
</dbReference>
<organism evidence="9 10">
    <name type="scientific">Tolypocladium paradoxum</name>
    <dbReference type="NCBI Taxonomy" id="94208"/>
    <lineage>
        <taxon>Eukaryota</taxon>
        <taxon>Fungi</taxon>
        <taxon>Dikarya</taxon>
        <taxon>Ascomycota</taxon>
        <taxon>Pezizomycotina</taxon>
        <taxon>Sordariomycetes</taxon>
        <taxon>Hypocreomycetidae</taxon>
        <taxon>Hypocreales</taxon>
        <taxon>Ophiocordycipitaceae</taxon>
        <taxon>Tolypocladium</taxon>
    </lineage>
</organism>
<feature type="transmembrane region" description="Helical" evidence="7">
    <location>
        <begin position="315"/>
        <end position="339"/>
    </location>
</feature>
<evidence type="ECO:0000256" key="1">
    <source>
        <dbReference type="ARBA" id="ARBA00004141"/>
    </source>
</evidence>
<dbReference type="EMBL" id="PKSG01000274">
    <property type="protein sequence ID" value="POR37141.1"/>
    <property type="molecule type" value="Genomic_DNA"/>
</dbReference>
<comment type="caution">
    <text evidence="9">The sequence shown here is derived from an EMBL/GenBank/DDBJ whole genome shotgun (WGS) entry which is preliminary data.</text>
</comment>
<dbReference type="Gene3D" id="1.20.1250.20">
    <property type="entry name" value="MFS general substrate transporter like domains"/>
    <property type="match status" value="1"/>
</dbReference>
<dbReference type="AlphaFoldDB" id="A0A2S4L3Y4"/>
<evidence type="ECO:0000313" key="10">
    <source>
        <dbReference type="Proteomes" id="UP000237481"/>
    </source>
</evidence>
<evidence type="ECO:0000256" key="4">
    <source>
        <dbReference type="ARBA" id="ARBA00022989"/>
    </source>
</evidence>
<dbReference type="STRING" id="94208.A0A2S4L3Y4"/>
<dbReference type="SUPFAM" id="SSF103473">
    <property type="entry name" value="MFS general substrate transporter"/>
    <property type="match status" value="1"/>
</dbReference>
<dbReference type="GO" id="GO:0022857">
    <property type="term" value="F:transmembrane transporter activity"/>
    <property type="evidence" value="ECO:0007669"/>
    <property type="project" value="InterPro"/>
</dbReference>
<feature type="transmembrane region" description="Helical" evidence="7">
    <location>
        <begin position="21"/>
        <end position="45"/>
    </location>
</feature>
<dbReference type="InterPro" id="IPR050930">
    <property type="entry name" value="MFS_Vesicular_Transporter"/>
</dbReference>
<keyword evidence="3 7" id="KW-0812">Transmembrane</keyword>
<feature type="region of interest" description="Disordered" evidence="6">
    <location>
        <begin position="236"/>
        <end position="266"/>
    </location>
</feature>
<dbReference type="PANTHER" id="PTHR23506:SF23">
    <property type="entry name" value="GH10249P"/>
    <property type="match status" value="1"/>
</dbReference>
<keyword evidence="2" id="KW-0813">Transport</keyword>
<dbReference type="Pfam" id="PF07690">
    <property type="entry name" value="MFS_1"/>
    <property type="match status" value="1"/>
</dbReference>
<evidence type="ECO:0000259" key="8">
    <source>
        <dbReference type="PROSITE" id="PS50850"/>
    </source>
</evidence>
<dbReference type="CDD" id="cd17325">
    <property type="entry name" value="MFS_MdtG_SLC18_like"/>
    <property type="match status" value="1"/>
</dbReference>
<evidence type="ECO:0000256" key="6">
    <source>
        <dbReference type="SAM" id="MobiDB-lite"/>
    </source>
</evidence>
<feature type="transmembrane region" description="Helical" evidence="7">
    <location>
        <begin position="102"/>
        <end position="123"/>
    </location>
</feature>
<feature type="transmembrane region" description="Helical" evidence="7">
    <location>
        <begin position="187"/>
        <end position="207"/>
    </location>
</feature>
<feature type="transmembrane region" description="Helical" evidence="7">
    <location>
        <begin position="417"/>
        <end position="441"/>
    </location>
</feature>
<evidence type="ECO:0000256" key="3">
    <source>
        <dbReference type="ARBA" id="ARBA00022692"/>
    </source>
</evidence>
<feature type="transmembrane region" description="Helical" evidence="7">
    <location>
        <begin position="447"/>
        <end position="468"/>
    </location>
</feature>
<evidence type="ECO:0000313" key="9">
    <source>
        <dbReference type="EMBL" id="POR37141.1"/>
    </source>
</evidence>
<evidence type="ECO:0000256" key="2">
    <source>
        <dbReference type="ARBA" id="ARBA00022448"/>
    </source>
</evidence>
<comment type="subcellular location">
    <subcellularLocation>
        <location evidence="1">Membrane</location>
        <topology evidence="1">Multi-pass membrane protein</topology>
    </subcellularLocation>
</comment>
<feature type="transmembrane region" description="Helical" evidence="7">
    <location>
        <begin position="129"/>
        <end position="147"/>
    </location>
</feature>
<reference evidence="9 10" key="1">
    <citation type="submission" date="2018-01" db="EMBL/GenBank/DDBJ databases">
        <title>Harnessing the power of phylogenomics to disentangle the directionality and signatures of interkingdom host jumping in the parasitic fungal genus Tolypocladium.</title>
        <authorList>
            <person name="Quandt C.A."/>
            <person name="Patterson W."/>
            <person name="Spatafora J.W."/>
        </authorList>
    </citation>
    <scope>NUCLEOTIDE SEQUENCE [LARGE SCALE GENOMIC DNA]</scope>
    <source>
        <strain evidence="9 10">NRBC 100945</strain>
    </source>
</reference>
<name>A0A2S4L3Y4_9HYPO</name>
<dbReference type="PANTHER" id="PTHR23506">
    <property type="entry name" value="GH10249P"/>
    <property type="match status" value="1"/>
</dbReference>
<dbReference type="PROSITE" id="PS50850">
    <property type="entry name" value="MFS"/>
    <property type="match status" value="1"/>
</dbReference>
<dbReference type="Proteomes" id="UP000237481">
    <property type="component" value="Unassembled WGS sequence"/>
</dbReference>
<accession>A0A2S4L3Y4</accession>
<keyword evidence="5 7" id="KW-0472">Membrane</keyword>
<dbReference type="GO" id="GO:0016020">
    <property type="term" value="C:membrane"/>
    <property type="evidence" value="ECO:0007669"/>
    <property type="project" value="UniProtKB-SubCell"/>
</dbReference>
<feature type="compositionally biased region" description="Basic and acidic residues" evidence="6">
    <location>
        <begin position="239"/>
        <end position="248"/>
    </location>
</feature>
<gene>
    <name evidence="9" type="ORF">TPAR_02677</name>
</gene>
<feature type="transmembrane region" description="Helical" evidence="7">
    <location>
        <begin position="346"/>
        <end position="365"/>
    </location>
</feature>
<feature type="domain" description="Major facilitator superfamily (MFS) profile" evidence="8">
    <location>
        <begin position="28"/>
        <end position="476"/>
    </location>
</feature>
<feature type="transmembrane region" description="Helical" evidence="7">
    <location>
        <begin position="159"/>
        <end position="181"/>
    </location>
</feature>
<dbReference type="InterPro" id="IPR020846">
    <property type="entry name" value="MFS_dom"/>
</dbReference>